<organism evidence="3 4">
    <name type="scientific">Aliidiomarina haloalkalitolerans</name>
    <dbReference type="NCBI Taxonomy" id="859059"/>
    <lineage>
        <taxon>Bacteria</taxon>
        <taxon>Pseudomonadati</taxon>
        <taxon>Pseudomonadota</taxon>
        <taxon>Gammaproteobacteria</taxon>
        <taxon>Alteromonadales</taxon>
        <taxon>Idiomarinaceae</taxon>
        <taxon>Aliidiomarina</taxon>
    </lineage>
</organism>
<dbReference type="Proteomes" id="UP000288212">
    <property type="component" value="Unassembled WGS sequence"/>
</dbReference>
<dbReference type="OrthoDB" id="9781543at2"/>
<evidence type="ECO:0000313" key="3">
    <source>
        <dbReference type="EMBL" id="RUO20694.1"/>
    </source>
</evidence>
<gene>
    <name evidence="3" type="ORF">CWE06_05140</name>
</gene>
<protein>
    <submittedName>
        <fullName evidence="3">Thioredoxin family protein</fullName>
    </submittedName>
</protein>
<keyword evidence="1" id="KW-0732">Signal</keyword>
<dbReference type="AlphaFoldDB" id="A0A432VW23"/>
<keyword evidence="4" id="KW-1185">Reference proteome</keyword>
<comment type="caution">
    <text evidence="3">The sequence shown here is derived from an EMBL/GenBank/DDBJ whole genome shotgun (WGS) entry which is preliminary data.</text>
</comment>
<dbReference type="PROSITE" id="PS51352">
    <property type="entry name" value="THIOREDOXIN_2"/>
    <property type="match status" value="1"/>
</dbReference>
<dbReference type="InterPro" id="IPR036249">
    <property type="entry name" value="Thioredoxin-like_sf"/>
</dbReference>
<proteinExistence type="predicted"/>
<feature type="chain" id="PRO_5019142254" evidence="1">
    <location>
        <begin position="28"/>
        <end position="208"/>
    </location>
</feature>
<dbReference type="Pfam" id="PF00578">
    <property type="entry name" value="AhpC-TSA"/>
    <property type="match status" value="1"/>
</dbReference>
<accession>A0A432VW23</accession>
<dbReference type="Gene3D" id="3.40.30.10">
    <property type="entry name" value="Glutaredoxin"/>
    <property type="match status" value="1"/>
</dbReference>
<dbReference type="GO" id="GO:0016491">
    <property type="term" value="F:oxidoreductase activity"/>
    <property type="evidence" value="ECO:0007669"/>
    <property type="project" value="InterPro"/>
</dbReference>
<sequence>MNFKTKPFVRKAFLGLAGALLATTAFANPEVGQPAPGFNVIDTQGETHTLEQYQGSVVVLEWTNHDCPFVVKHYATENMQSLQREMNEQDVVWLTVISSAPGTQGHVSPEQADELTSNRNAAPAAVLLDEDGTMGRAYAARVTPHMYVIDADGILQYAGGIDSIPTANHDDVARAEPYFANAARAVLAGETPERQVTRPYGCTVKYAD</sequence>
<dbReference type="SUPFAM" id="SSF52833">
    <property type="entry name" value="Thioredoxin-like"/>
    <property type="match status" value="1"/>
</dbReference>
<feature type="signal peptide" evidence="1">
    <location>
        <begin position="1"/>
        <end position="27"/>
    </location>
</feature>
<evidence type="ECO:0000256" key="1">
    <source>
        <dbReference type="SAM" id="SignalP"/>
    </source>
</evidence>
<dbReference type="GO" id="GO:0016209">
    <property type="term" value="F:antioxidant activity"/>
    <property type="evidence" value="ECO:0007669"/>
    <property type="project" value="InterPro"/>
</dbReference>
<evidence type="ECO:0000313" key="4">
    <source>
        <dbReference type="Proteomes" id="UP000288212"/>
    </source>
</evidence>
<reference evidence="3 4" key="1">
    <citation type="journal article" date="2011" name="Front. Microbiol.">
        <title>Genomic signatures of strain selection and enhancement in Bacillus atrophaeus var. globigii, a historical biowarfare simulant.</title>
        <authorList>
            <person name="Gibbons H.S."/>
            <person name="Broomall S.M."/>
            <person name="McNew L.A."/>
            <person name="Daligault H."/>
            <person name="Chapman C."/>
            <person name="Bruce D."/>
            <person name="Karavis M."/>
            <person name="Krepps M."/>
            <person name="McGregor P.A."/>
            <person name="Hong C."/>
            <person name="Park K.H."/>
            <person name="Akmal A."/>
            <person name="Feldman A."/>
            <person name="Lin J.S."/>
            <person name="Chang W.E."/>
            <person name="Higgs B.W."/>
            <person name="Demirev P."/>
            <person name="Lindquist J."/>
            <person name="Liem A."/>
            <person name="Fochler E."/>
            <person name="Read T.D."/>
            <person name="Tapia R."/>
            <person name="Johnson S."/>
            <person name="Bishop-Lilly K.A."/>
            <person name="Detter C."/>
            <person name="Han C."/>
            <person name="Sozhamannan S."/>
            <person name="Rosenzweig C.N."/>
            <person name="Skowronski E.W."/>
        </authorList>
    </citation>
    <scope>NUCLEOTIDE SEQUENCE [LARGE SCALE GENOMIC DNA]</scope>
    <source>
        <strain evidence="3 4">AK5</strain>
    </source>
</reference>
<evidence type="ECO:0000259" key="2">
    <source>
        <dbReference type="PROSITE" id="PS51352"/>
    </source>
</evidence>
<dbReference type="InterPro" id="IPR000866">
    <property type="entry name" value="AhpC/TSA"/>
</dbReference>
<dbReference type="PANTHER" id="PTHR43640:SF1">
    <property type="entry name" value="THIOREDOXIN-DEPENDENT PEROXIREDOXIN"/>
    <property type="match status" value="1"/>
</dbReference>
<dbReference type="InterPro" id="IPR047262">
    <property type="entry name" value="PRX-like1"/>
</dbReference>
<name>A0A432VW23_9GAMM</name>
<dbReference type="PANTHER" id="PTHR43640">
    <property type="entry name" value="OS07G0260300 PROTEIN"/>
    <property type="match status" value="1"/>
</dbReference>
<dbReference type="EMBL" id="PIPI01000002">
    <property type="protein sequence ID" value="RUO20694.1"/>
    <property type="molecule type" value="Genomic_DNA"/>
</dbReference>
<dbReference type="InterPro" id="IPR013766">
    <property type="entry name" value="Thioredoxin_domain"/>
</dbReference>
<dbReference type="RefSeq" id="WP_126791848.1">
    <property type="nucleotide sequence ID" value="NZ_PIPI01000002.1"/>
</dbReference>
<feature type="domain" description="Thioredoxin" evidence="2">
    <location>
        <begin position="29"/>
        <end position="181"/>
    </location>
</feature>